<evidence type="ECO:0000313" key="2">
    <source>
        <dbReference type="EMBL" id="QOV87941.1"/>
    </source>
</evidence>
<keyword evidence="1" id="KW-1133">Transmembrane helix</keyword>
<dbReference type="Proteomes" id="UP000593765">
    <property type="component" value="Chromosome"/>
</dbReference>
<accession>A0A7M2WSZ6</accession>
<keyword evidence="1" id="KW-0472">Membrane</keyword>
<feature type="transmembrane region" description="Helical" evidence="1">
    <location>
        <begin position="87"/>
        <end position="109"/>
    </location>
</feature>
<organism evidence="2 3">
    <name type="scientific">Humisphaera borealis</name>
    <dbReference type="NCBI Taxonomy" id="2807512"/>
    <lineage>
        <taxon>Bacteria</taxon>
        <taxon>Pseudomonadati</taxon>
        <taxon>Planctomycetota</taxon>
        <taxon>Phycisphaerae</taxon>
        <taxon>Tepidisphaerales</taxon>
        <taxon>Tepidisphaeraceae</taxon>
        <taxon>Humisphaera</taxon>
    </lineage>
</organism>
<dbReference type="EMBL" id="CP063458">
    <property type="protein sequence ID" value="QOV87941.1"/>
    <property type="molecule type" value="Genomic_DNA"/>
</dbReference>
<proteinExistence type="predicted"/>
<gene>
    <name evidence="2" type="ORF">IPV69_16920</name>
</gene>
<protein>
    <submittedName>
        <fullName evidence="2">Uncharacterized protein</fullName>
    </submittedName>
</protein>
<reference evidence="2 3" key="1">
    <citation type="submission" date="2020-10" db="EMBL/GenBank/DDBJ databases">
        <title>Wide distribution of Phycisphaera-like planctomycetes from WD2101 soil group in peatlands and genome analysis of the first cultivated representative.</title>
        <authorList>
            <person name="Dedysh S.N."/>
            <person name="Beletsky A.V."/>
            <person name="Ivanova A."/>
            <person name="Kulichevskaya I.S."/>
            <person name="Suzina N.E."/>
            <person name="Philippov D.A."/>
            <person name="Rakitin A.L."/>
            <person name="Mardanov A.V."/>
            <person name="Ravin N.V."/>
        </authorList>
    </citation>
    <scope>NUCLEOTIDE SEQUENCE [LARGE SCALE GENOMIC DNA]</scope>
    <source>
        <strain evidence="2 3">M1803</strain>
    </source>
</reference>
<keyword evidence="1" id="KW-0812">Transmembrane</keyword>
<evidence type="ECO:0000256" key="1">
    <source>
        <dbReference type="SAM" id="Phobius"/>
    </source>
</evidence>
<evidence type="ECO:0000313" key="3">
    <source>
        <dbReference type="Proteomes" id="UP000593765"/>
    </source>
</evidence>
<name>A0A7M2WSZ6_9BACT</name>
<dbReference type="AlphaFoldDB" id="A0A7M2WSZ6"/>
<feature type="transmembrane region" description="Helical" evidence="1">
    <location>
        <begin position="43"/>
        <end position="62"/>
    </location>
</feature>
<dbReference type="KEGG" id="hbs:IPV69_16920"/>
<sequence length="192" mass="21599">MKLLPMAARHVLHPMGKLWWCGVAFAAGSTVWAGRVSGIDGGACLYAAAAWLVVFGSWYGRVKLRQYVRWRYWKEANMVQPTTERCWIAFPLLAVLAALVLSGTVWRLFFIAHLQSFEGLAARMMSKPDGTAIRLGRIGLYSDCEAARDGNRVQISHFWNGPEAAGVYYAPDVKSAPESARHLWGPWYEWSY</sequence>
<keyword evidence="3" id="KW-1185">Reference proteome</keyword>